<dbReference type="OrthoDB" id="9780942at2"/>
<dbReference type="GO" id="GO:0005886">
    <property type="term" value="C:plasma membrane"/>
    <property type="evidence" value="ECO:0007669"/>
    <property type="project" value="TreeGrafter"/>
</dbReference>
<keyword evidence="1" id="KW-0813">Transport</keyword>
<gene>
    <name evidence="5" type="ORF">Msub_20392</name>
</gene>
<name>A0A0J7LWD2_9GAMM</name>
<proteinExistence type="predicted"/>
<evidence type="ECO:0000313" key="5">
    <source>
        <dbReference type="EMBL" id="KMQ73195.1"/>
    </source>
</evidence>
<keyword evidence="3 5" id="KW-0067">ATP-binding</keyword>
<dbReference type="PROSITE" id="PS50893">
    <property type="entry name" value="ABC_TRANSPORTER_2"/>
    <property type="match status" value="1"/>
</dbReference>
<dbReference type="AlphaFoldDB" id="A0A0J7LWD2"/>
<comment type="caution">
    <text evidence="5">The sequence shown here is derived from an EMBL/GenBank/DDBJ whole genome shotgun (WGS) entry which is preliminary data.</text>
</comment>
<keyword evidence="6" id="KW-1185">Reference proteome</keyword>
<evidence type="ECO:0000313" key="6">
    <source>
        <dbReference type="Proteomes" id="UP000036102"/>
    </source>
</evidence>
<dbReference type="PANTHER" id="PTHR45772:SF3">
    <property type="entry name" value="ABC TRANSPORTER ATP-BINDING PROTEIN"/>
    <property type="match status" value="1"/>
</dbReference>
<dbReference type="InterPro" id="IPR027417">
    <property type="entry name" value="P-loop_NTPase"/>
</dbReference>
<dbReference type="GO" id="GO:0005524">
    <property type="term" value="F:ATP binding"/>
    <property type="evidence" value="ECO:0007669"/>
    <property type="project" value="UniProtKB-KW"/>
</dbReference>
<dbReference type="Proteomes" id="UP000036102">
    <property type="component" value="Unassembled WGS sequence"/>
</dbReference>
<dbReference type="Pfam" id="PF12399">
    <property type="entry name" value="BCA_ABC_TP_C"/>
    <property type="match status" value="1"/>
</dbReference>
<dbReference type="InterPro" id="IPR051120">
    <property type="entry name" value="ABC_AA/LPS_Transport"/>
</dbReference>
<dbReference type="SUPFAM" id="SSF52540">
    <property type="entry name" value="P-loop containing nucleoside triphosphate hydrolases"/>
    <property type="match status" value="1"/>
</dbReference>
<dbReference type="PANTHER" id="PTHR45772">
    <property type="entry name" value="CONSERVED COMPONENT OF ABC TRANSPORTER FOR NATURAL AMINO ACIDS-RELATED"/>
    <property type="match status" value="1"/>
</dbReference>
<evidence type="ECO:0000256" key="1">
    <source>
        <dbReference type="ARBA" id="ARBA00022448"/>
    </source>
</evidence>
<protein>
    <submittedName>
        <fullName evidence="5">Amino acid/amide ABC transporter ATP-binding protein 1, HAAT family</fullName>
    </submittedName>
</protein>
<dbReference type="Pfam" id="PF00005">
    <property type="entry name" value="ABC_tran"/>
    <property type="match status" value="1"/>
</dbReference>
<dbReference type="STRING" id="1658765.Msub_20392"/>
<dbReference type="CDD" id="cd03219">
    <property type="entry name" value="ABC_Mj1267_LivG_branched"/>
    <property type="match status" value="1"/>
</dbReference>
<evidence type="ECO:0000256" key="3">
    <source>
        <dbReference type="ARBA" id="ARBA00022840"/>
    </source>
</evidence>
<evidence type="ECO:0000256" key="2">
    <source>
        <dbReference type="ARBA" id="ARBA00022741"/>
    </source>
</evidence>
<accession>A0A0J7LWD2</accession>
<keyword evidence="2" id="KW-0547">Nucleotide-binding</keyword>
<feature type="domain" description="ABC transporter" evidence="4">
    <location>
        <begin position="7"/>
        <end position="248"/>
    </location>
</feature>
<dbReference type="RefSeq" id="WP_048497482.1">
    <property type="nucleotide sequence ID" value="NZ_LFBU01000002.1"/>
</dbReference>
<reference evidence="5 6" key="1">
    <citation type="submission" date="2015-06" db="EMBL/GenBank/DDBJ databases">
        <title>Marinobacter subterrani, a genetically tractable neutrophilic iron-oxidizing strain isolated from the Soudan Iron Mine.</title>
        <authorList>
            <person name="Bonis B.M."/>
            <person name="Gralnick J.A."/>
        </authorList>
    </citation>
    <scope>NUCLEOTIDE SEQUENCE [LARGE SCALE GENOMIC DNA]</scope>
    <source>
        <strain evidence="5 6">JG233</strain>
    </source>
</reference>
<dbReference type="Gene3D" id="3.40.50.300">
    <property type="entry name" value="P-loop containing nucleotide triphosphate hydrolases"/>
    <property type="match status" value="1"/>
</dbReference>
<dbReference type="PATRIC" id="fig|1658765.3.peg.3664"/>
<dbReference type="InterPro" id="IPR032823">
    <property type="entry name" value="BCA_ABC_TP_C"/>
</dbReference>
<sequence length="257" mass="28576">MANDIILETESLSKHWGGIKALNDISLRFHDRQLHGVVGPNGAGKSTLLNMLCGTLKPSRGCIFHKGEQIDGMKPWKFVRRGIGRSFQKTNIYTVATCLENCAVAAQRRFAGSFNLLASRHTNQRVTEAAEKALHQVGLERRIHTVAAEISYGEQRQLELAMVLATDPCILLLDEPMAGMGHEESQRIIALLDQLKRDYCIVLVEHDMDAIFELSDQLTVLDNGTHLITGTVDEVRNDPRVKEAYLGKDDDAEEEAA</sequence>
<dbReference type="GO" id="GO:0016887">
    <property type="term" value="F:ATP hydrolysis activity"/>
    <property type="evidence" value="ECO:0007669"/>
    <property type="project" value="InterPro"/>
</dbReference>
<dbReference type="InterPro" id="IPR003593">
    <property type="entry name" value="AAA+_ATPase"/>
</dbReference>
<dbReference type="SMART" id="SM00382">
    <property type="entry name" value="AAA"/>
    <property type="match status" value="1"/>
</dbReference>
<organism evidence="5 6">
    <name type="scientific">Marinobacter subterrani</name>
    <dbReference type="NCBI Taxonomy" id="1658765"/>
    <lineage>
        <taxon>Bacteria</taxon>
        <taxon>Pseudomonadati</taxon>
        <taxon>Pseudomonadota</taxon>
        <taxon>Gammaproteobacteria</taxon>
        <taxon>Pseudomonadales</taxon>
        <taxon>Marinobacteraceae</taxon>
        <taxon>Marinobacter</taxon>
    </lineage>
</organism>
<dbReference type="EMBL" id="LFBU01000002">
    <property type="protein sequence ID" value="KMQ73195.1"/>
    <property type="molecule type" value="Genomic_DNA"/>
</dbReference>
<dbReference type="InterPro" id="IPR003439">
    <property type="entry name" value="ABC_transporter-like_ATP-bd"/>
</dbReference>
<evidence type="ECO:0000259" key="4">
    <source>
        <dbReference type="PROSITE" id="PS50893"/>
    </source>
</evidence>